<dbReference type="Gene3D" id="3.90.1310.10">
    <property type="entry name" value="Penicillin-binding protein 2a (Domain 2)"/>
    <property type="match status" value="1"/>
</dbReference>
<dbReference type="InterPro" id="IPR005311">
    <property type="entry name" value="PBP_dimer"/>
</dbReference>
<dbReference type="InterPro" id="IPR001460">
    <property type="entry name" value="PCN-bd_Tpept"/>
</dbReference>
<evidence type="ECO:0000256" key="2">
    <source>
        <dbReference type="ARBA" id="ARBA00004236"/>
    </source>
</evidence>
<gene>
    <name evidence="18" type="primary">mrdA</name>
    <name evidence="18" type="ORF">HPC62_05775</name>
</gene>
<dbReference type="GO" id="GO:0071555">
    <property type="term" value="P:cell wall organization"/>
    <property type="evidence" value="ECO:0007669"/>
    <property type="project" value="UniProtKB-KW"/>
</dbReference>
<dbReference type="Proteomes" id="UP000505210">
    <property type="component" value="Chromosome"/>
</dbReference>
<keyword evidence="9" id="KW-0133">Cell shape</keyword>
<evidence type="ECO:0000259" key="17">
    <source>
        <dbReference type="Pfam" id="PF03717"/>
    </source>
</evidence>
<dbReference type="RefSeq" id="WP_172354158.1">
    <property type="nucleotide sequence ID" value="NZ_CP053661.1"/>
</dbReference>
<dbReference type="InterPro" id="IPR036138">
    <property type="entry name" value="PBP_dimer_sf"/>
</dbReference>
<evidence type="ECO:0000256" key="8">
    <source>
        <dbReference type="ARBA" id="ARBA00022801"/>
    </source>
</evidence>
<dbReference type="Gene3D" id="3.40.710.10">
    <property type="entry name" value="DD-peptidase/beta-lactamase superfamily"/>
    <property type="match status" value="1"/>
</dbReference>
<keyword evidence="11 15" id="KW-1133">Transmembrane helix</keyword>
<keyword evidence="13" id="KW-0961">Cell wall biogenesis/degradation</keyword>
<keyword evidence="18" id="KW-0121">Carboxypeptidase</keyword>
<dbReference type="EMBL" id="CP053661">
    <property type="protein sequence ID" value="QKD81768.1"/>
    <property type="molecule type" value="Genomic_DNA"/>
</dbReference>
<keyword evidence="10" id="KW-0573">Peptidoglycan synthesis</keyword>
<evidence type="ECO:0000313" key="19">
    <source>
        <dbReference type="Proteomes" id="UP000505210"/>
    </source>
</evidence>
<evidence type="ECO:0000256" key="15">
    <source>
        <dbReference type="SAM" id="Phobius"/>
    </source>
</evidence>
<dbReference type="PANTHER" id="PTHR30627">
    <property type="entry name" value="PEPTIDOGLYCAN D,D-TRANSPEPTIDASE"/>
    <property type="match status" value="1"/>
</dbReference>
<keyword evidence="6" id="KW-0645">Protease</keyword>
<dbReference type="GO" id="GO:0006508">
    <property type="term" value="P:proteolysis"/>
    <property type="evidence" value="ECO:0007669"/>
    <property type="project" value="UniProtKB-KW"/>
</dbReference>
<accession>A0A6M8B5M5</accession>
<evidence type="ECO:0000256" key="7">
    <source>
        <dbReference type="ARBA" id="ARBA00022692"/>
    </source>
</evidence>
<dbReference type="AlphaFoldDB" id="A0A6M8B5M5"/>
<feature type="region of interest" description="Disordered" evidence="14">
    <location>
        <begin position="516"/>
        <end position="543"/>
    </location>
</feature>
<dbReference type="InterPro" id="IPR017790">
    <property type="entry name" value="Penicillin-binding_protein_2"/>
</dbReference>
<feature type="transmembrane region" description="Helical" evidence="15">
    <location>
        <begin position="25"/>
        <end position="45"/>
    </location>
</feature>
<proteinExistence type="inferred from homology"/>
<evidence type="ECO:0000256" key="13">
    <source>
        <dbReference type="ARBA" id="ARBA00023316"/>
    </source>
</evidence>
<evidence type="ECO:0000256" key="6">
    <source>
        <dbReference type="ARBA" id="ARBA00022670"/>
    </source>
</evidence>
<evidence type="ECO:0000256" key="5">
    <source>
        <dbReference type="ARBA" id="ARBA00022519"/>
    </source>
</evidence>
<protein>
    <submittedName>
        <fullName evidence="18">Penicillin-binding protein 2</fullName>
        <ecNumber evidence="18">3.4.16.4</ecNumber>
    </submittedName>
</protein>
<keyword evidence="8 18" id="KW-0378">Hydrolase</keyword>
<evidence type="ECO:0000256" key="11">
    <source>
        <dbReference type="ARBA" id="ARBA00022989"/>
    </source>
</evidence>
<evidence type="ECO:0000259" key="16">
    <source>
        <dbReference type="Pfam" id="PF00905"/>
    </source>
</evidence>
<evidence type="ECO:0000256" key="12">
    <source>
        <dbReference type="ARBA" id="ARBA00023136"/>
    </source>
</evidence>
<evidence type="ECO:0000256" key="1">
    <source>
        <dbReference type="ARBA" id="ARBA00004167"/>
    </source>
</evidence>
<comment type="similarity">
    <text evidence="3">Belongs to the transpeptidase family.</text>
</comment>
<dbReference type="GO" id="GO:0008360">
    <property type="term" value="P:regulation of cell shape"/>
    <property type="evidence" value="ECO:0007669"/>
    <property type="project" value="UniProtKB-KW"/>
</dbReference>
<name>A0A6M8B5M5_9CYAN</name>
<dbReference type="GO" id="GO:0009252">
    <property type="term" value="P:peptidoglycan biosynthetic process"/>
    <property type="evidence" value="ECO:0007669"/>
    <property type="project" value="UniProtKB-KW"/>
</dbReference>
<dbReference type="InterPro" id="IPR050515">
    <property type="entry name" value="Beta-lactam/transpept"/>
</dbReference>
<dbReference type="SUPFAM" id="SSF56601">
    <property type="entry name" value="beta-lactamase/transpeptidase-like"/>
    <property type="match status" value="1"/>
</dbReference>
<dbReference type="Pfam" id="PF03717">
    <property type="entry name" value="PBP_dimer"/>
    <property type="match status" value="1"/>
</dbReference>
<dbReference type="GO" id="GO:0008658">
    <property type="term" value="F:penicillin binding"/>
    <property type="evidence" value="ECO:0007669"/>
    <property type="project" value="InterPro"/>
</dbReference>
<dbReference type="KEGG" id="theu:HPC62_05775"/>
<keyword evidence="19" id="KW-1185">Reference proteome</keyword>
<dbReference type="GO" id="GO:0005886">
    <property type="term" value="C:plasma membrane"/>
    <property type="evidence" value="ECO:0007669"/>
    <property type="project" value="UniProtKB-SubCell"/>
</dbReference>
<dbReference type="Gene3D" id="3.30.1390.30">
    <property type="entry name" value="Penicillin-binding protein 2a, domain 3"/>
    <property type="match status" value="1"/>
</dbReference>
<dbReference type="PANTHER" id="PTHR30627:SF2">
    <property type="entry name" value="PEPTIDOGLYCAN D,D-TRANSPEPTIDASE MRDA"/>
    <property type="match status" value="1"/>
</dbReference>
<evidence type="ECO:0000256" key="9">
    <source>
        <dbReference type="ARBA" id="ARBA00022960"/>
    </source>
</evidence>
<feature type="domain" description="Penicillin-binding protein transpeptidase" evidence="16">
    <location>
        <begin position="272"/>
        <end position="585"/>
    </location>
</feature>
<reference evidence="18 19" key="1">
    <citation type="submission" date="2020-05" db="EMBL/GenBank/DDBJ databases">
        <title>Complete genome sequence of of a novel Thermoleptolyngbya strain isolated from hot springs of Ganzi, Sichuan China.</title>
        <authorList>
            <person name="Tang J."/>
            <person name="Daroch M."/>
            <person name="Li L."/>
            <person name="Waleron K."/>
            <person name="Waleron M."/>
            <person name="Waleron M."/>
        </authorList>
    </citation>
    <scope>NUCLEOTIDE SEQUENCE [LARGE SCALE GENOMIC DNA]</scope>
    <source>
        <strain evidence="18 19">PKUAC-SCTA183</strain>
    </source>
</reference>
<dbReference type="EC" id="3.4.16.4" evidence="18"/>
<dbReference type="NCBIfam" id="TIGR03423">
    <property type="entry name" value="pbp2_mrdA"/>
    <property type="match status" value="1"/>
</dbReference>
<feature type="domain" description="Penicillin-binding protein dimerisation" evidence="17">
    <location>
        <begin position="68"/>
        <end position="239"/>
    </location>
</feature>
<evidence type="ECO:0000256" key="14">
    <source>
        <dbReference type="SAM" id="MobiDB-lite"/>
    </source>
</evidence>
<dbReference type="SUPFAM" id="SSF56519">
    <property type="entry name" value="Penicillin binding protein dimerisation domain"/>
    <property type="match status" value="1"/>
</dbReference>
<evidence type="ECO:0000256" key="4">
    <source>
        <dbReference type="ARBA" id="ARBA00022475"/>
    </source>
</evidence>
<dbReference type="InterPro" id="IPR012338">
    <property type="entry name" value="Beta-lactam/transpept-like"/>
</dbReference>
<keyword evidence="5" id="KW-0997">Cell inner membrane</keyword>
<keyword evidence="4" id="KW-1003">Cell membrane</keyword>
<dbReference type="Pfam" id="PF00905">
    <property type="entry name" value="Transpeptidase"/>
    <property type="match status" value="1"/>
</dbReference>
<evidence type="ECO:0000313" key="18">
    <source>
        <dbReference type="EMBL" id="QKD81768.1"/>
    </source>
</evidence>
<keyword evidence="12 15" id="KW-0472">Membrane</keyword>
<sequence length="606" mass="66412">MTLTQNPPTVRQQTGRTVGKSYQSLVVMLTVTVALLGGIGTRLAYLQLVEGQYNRQLADDNRVRLIPRPPERGRILDRKGRTLAGSRLSYAVFLWPIANRQANWRPIVKRLSTILNIPEETIQKRLDQAGYSSPELLRIARGISPAQVTALAEFSQQMPGVQVQAEAVRYYPHGDLAAHVLGYTGEMSDEDLERRRSEGYRLGDVVGQMGVEAAFERQLRGQWGGQQVEVDGMGHVLRVLGEKSARAGNTVTLTLDLDLQKAAETVLGDRKGAIVALDPRNGAVLALVSRPAFDPNLFSTHITDAQWQELQSKSYPFVNRALQGYPPASTFKIVTTTAAIESGRYSPSTVLRTRPYIEVGGIKFWDWNNAGFGPLDFRGAMAWSSDTFFYQTAMGMGHEPLIEWTRRYGFGRKTGIELAAEESAGLVPDPVWKRENLDEEWFIGDTINMSIGQGYMQASPLQVAVMFAVPANGGDLVRPHLLKDQEAARSWRTPIGLSPTTLRILQDGLRRVVSSGTGTVMNTPSLPPNAGKTGTAEDPPRKSHAWYGGYAPLDNPEIVVVAFIENSPEGGGGKVAAPMVKQVLETYFNKTQPDSQAAPQGGVVSD</sequence>
<evidence type="ECO:0000256" key="3">
    <source>
        <dbReference type="ARBA" id="ARBA00007171"/>
    </source>
</evidence>
<dbReference type="GO" id="GO:0009002">
    <property type="term" value="F:serine-type D-Ala-D-Ala carboxypeptidase activity"/>
    <property type="evidence" value="ECO:0007669"/>
    <property type="project" value="UniProtKB-EC"/>
</dbReference>
<keyword evidence="7 15" id="KW-0812">Transmembrane</keyword>
<dbReference type="GO" id="GO:0071972">
    <property type="term" value="F:peptidoglycan L,D-transpeptidase activity"/>
    <property type="evidence" value="ECO:0007669"/>
    <property type="project" value="TreeGrafter"/>
</dbReference>
<evidence type="ECO:0000256" key="10">
    <source>
        <dbReference type="ARBA" id="ARBA00022984"/>
    </source>
</evidence>
<comment type="subcellular location">
    <subcellularLocation>
        <location evidence="2">Cell membrane</location>
    </subcellularLocation>
    <subcellularLocation>
        <location evidence="1">Membrane</location>
        <topology evidence="1">Single-pass membrane protein</topology>
    </subcellularLocation>
</comment>
<organism evidence="18 19">
    <name type="scientific">Thermoleptolyngbya sichuanensis A183</name>
    <dbReference type="NCBI Taxonomy" id="2737172"/>
    <lineage>
        <taxon>Bacteria</taxon>
        <taxon>Bacillati</taxon>
        <taxon>Cyanobacteriota</taxon>
        <taxon>Cyanophyceae</taxon>
        <taxon>Oculatellales</taxon>
        <taxon>Oculatellaceae</taxon>
        <taxon>Thermoleptolyngbya</taxon>
        <taxon>Thermoleptolyngbya sichuanensis</taxon>
    </lineage>
</organism>